<organism evidence="1 2">
    <name type="scientific">Sphaerodactylus townsendi</name>
    <dbReference type="NCBI Taxonomy" id="933632"/>
    <lineage>
        <taxon>Eukaryota</taxon>
        <taxon>Metazoa</taxon>
        <taxon>Chordata</taxon>
        <taxon>Craniata</taxon>
        <taxon>Vertebrata</taxon>
        <taxon>Euteleostomi</taxon>
        <taxon>Lepidosauria</taxon>
        <taxon>Squamata</taxon>
        <taxon>Bifurcata</taxon>
        <taxon>Gekkota</taxon>
        <taxon>Sphaerodactylidae</taxon>
        <taxon>Sphaerodactylus</taxon>
    </lineage>
</organism>
<keyword evidence="2" id="KW-1185">Reference proteome</keyword>
<evidence type="ECO:0000313" key="2">
    <source>
        <dbReference type="Proteomes" id="UP000827872"/>
    </source>
</evidence>
<sequence length="209" mass="22607">MILDIQARQLLPRRSCLSLLRSQSYTTHREQDHTPKCASPALCHPCPRTLSKEKPDGERMPAALREGRQFRESPSVAGRELTPPRAQTRKGKLADEVALGGKRSAAAPRALPTLAAQRRPAKLPSSQLKRLAGKKGGRRQDIGPGQQPLHPADATAARSPQAEEPPPPGHSPGKAAAPHPKSNSSSREETSCSRRKAQSSCFSVRVLHV</sequence>
<name>A0ACB8G5X0_9SAUR</name>
<accession>A0ACB8G5X0</accession>
<reference evidence="1" key="1">
    <citation type="submission" date="2021-08" db="EMBL/GenBank/DDBJ databases">
        <title>The first chromosome-level gecko genome reveals the dynamic sex chromosomes of Neotropical dwarf geckos (Sphaerodactylidae: Sphaerodactylus).</title>
        <authorList>
            <person name="Pinto B.J."/>
            <person name="Keating S.E."/>
            <person name="Gamble T."/>
        </authorList>
    </citation>
    <scope>NUCLEOTIDE SEQUENCE</scope>
    <source>
        <strain evidence="1">TG3544</strain>
    </source>
</reference>
<evidence type="ECO:0000313" key="1">
    <source>
        <dbReference type="EMBL" id="KAH8014770.1"/>
    </source>
</evidence>
<dbReference type="Proteomes" id="UP000827872">
    <property type="component" value="Linkage Group LG02"/>
</dbReference>
<proteinExistence type="predicted"/>
<comment type="caution">
    <text evidence="1">The sequence shown here is derived from an EMBL/GenBank/DDBJ whole genome shotgun (WGS) entry which is preliminary data.</text>
</comment>
<gene>
    <name evidence="1" type="ORF">K3G42_031698</name>
</gene>
<dbReference type="EMBL" id="CM037615">
    <property type="protein sequence ID" value="KAH8014770.1"/>
    <property type="molecule type" value="Genomic_DNA"/>
</dbReference>
<protein>
    <submittedName>
        <fullName evidence="1">Uncharacterized protein</fullName>
    </submittedName>
</protein>